<reference evidence="2" key="1">
    <citation type="journal article" date="2019" name="Int. J. Syst. Evol. Microbiol.">
        <title>The Global Catalogue of Microorganisms (GCM) 10K type strain sequencing project: providing services to taxonomists for standard genome sequencing and annotation.</title>
        <authorList>
            <consortium name="The Broad Institute Genomics Platform"/>
            <consortium name="The Broad Institute Genome Sequencing Center for Infectious Disease"/>
            <person name="Wu L."/>
            <person name="Ma J."/>
        </authorList>
    </citation>
    <scope>NUCLEOTIDE SEQUENCE [LARGE SCALE GENOMIC DNA]</scope>
    <source>
        <strain evidence="2">CCUG 49571</strain>
    </source>
</reference>
<organism evidence="1 2">
    <name type="scientific">Cohnella hongkongensis</name>
    <dbReference type="NCBI Taxonomy" id="178337"/>
    <lineage>
        <taxon>Bacteria</taxon>
        <taxon>Bacillati</taxon>
        <taxon>Bacillota</taxon>
        <taxon>Bacilli</taxon>
        <taxon>Bacillales</taxon>
        <taxon>Paenibacillaceae</taxon>
        <taxon>Cohnella</taxon>
    </lineage>
</organism>
<proteinExistence type="predicted"/>
<comment type="caution">
    <text evidence="1">The sequence shown here is derived from an EMBL/GenBank/DDBJ whole genome shotgun (WGS) entry which is preliminary data.</text>
</comment>
<dbReference type="SUPFAM" id="SSF56059">
    <property type="entry name" value="Glutathione synthetase ATP-binding domain-like"/>
    <property type="match status" value="1"/>
</dbReference>
<dbReference type="Proteomes" id="UP001596028">
    <property type="component" value="Unassembled WGS sequence"/>
</dbReference>
<sequence>MPATFPVFKTVFAPSSPIELGVLVCERQGLPPFAESRYLRRLCLIAARLGMPLFAFAPWTWNSQDDSVRGWVWNERRSEWAPERRKLPSVVYDRAWPESEQERRRYRQALQAIQSAKRLVFLNGSLPHKGAVYEALAKDRTLAGILPPTAPYRGASSLASWLREHRGAAFLKPVAGSQGKRVMAILRQQGGTVTLSGRDDRNRPLRRSGVSETEALRKVDRWIAGRAYLMQPMLDLRTCAGEPFDVRALMQKNRRGRWTLTGAAARVGSPSSVTANLHGGGIAIAADKTLVSQFGERRGKELLEEIAKRSSAIVSLLEQTFGRFAEIGLDYGIERSGKLWFLEANSKPGRAAMGSAGQEAFFAAAEQPLSYAKSILLRLATTDARRSPQGSGCASPGRVIHEFDHL</sequence>
<dbReference type="EMBL" id="JBHSEP010000016">
    <property type="protein sequence ID" value="MFC4600448.1"/>
    <property type="molecule type" value="Genomic_DNA"/>
</dbReference>
<evidence type="ECO:0000313" key="1">
    <source>
        <dbReference type="EMBL" id="MFC4600448.1"/>
    </source>
</evidence>
<protein>
    <submittedName>
        <fullName evidence="1">YheC/YheD family protein</fullName>
    </submittedName>
</protein>
<dbReference type="Pfam" id="PF14398">
    <property type="entry name" value="ATPgrasp_YheCD"/>
    <property type="match status" value="1"/>
</dbReference>
<dbReference type="RefSeq" id="WP_378099537.1">
    <property type="nucleotide sequence ID" value="NZ_JBHSEP010000016.1"/>
</dbReference>
<gene>
    <name evidence="1" type="ORF">ACFO3S_19545</name>
</gene>
<evidence type="ECO:0000313" key="2">
    <source>
        <dbReference type="Proteomes" id="UP001596028"/>
    </source>
</evidence>
<accession>A0ABV9FGV9</accession>
<dbReference type="InterPro" id="IPR026838">
    <property type="entry name" value="YheC/D"/>
</dbReference>
<name>A0ABV9FGV9_9BACL</name>
<keyword evidence="2" id="KW-1185">Reference proteome</keyword>